<reference evidence="2 3" key="1">
    <citation type="submission" date="2023-03" db="EMBL/GenBank/DDBJ databases">
        <title>High-quality genome of Scylla paramamosain provides insights in environmental adaptation.</title>
        <authorList>
            <person name="Zhang L."/>
        </authorList>
    </citation>
    <scope>NUCLEOTIDE SEQUENCE [LARGE SCALE GENOMIC DNA]</scope>
    <source>
        <strain evidence="2">LZ_2023a</strain>
        <tissue evidence="2">Muscle</tissue>
    </source>
</reference>
<proteinExistence type="predicted"/>
<feature type="region of interest" description="Disordered" evidence="1">
    <location>
        <begin position="1"/>
        <end position="44"/>
    </location>
</feature>
<feature type="region of interest" description="Disordered" evidence="1">
    <location>
        <begin position="58"/>
        <end position="83"/>
    </location>
</feature>
<comment type="caution">
    <text evidence="2">The sequence shown here is derived from an EMBL/GenBank/DDBJ whole genome shotgun (WGS) entry which is preliminary data.</text>
</comment>
<feature type="compositionally biased region" description="Polar residues" evidence="1">
    <location>
        <begin position="58"/>
        <end position="68"/>
    </location>
</feature>
<dbReference type="Proteomes" id="UP001487740">
    <property type="component" value="Unassembled WGS sequence"/>
</dbReference>
<organism evidence="2 3">
    <name type="scientific">Scylla paramamosain</name>
    <name type="common">Mud crab</name>
    <dbReference type="NCBI Taxonomy" id="85552"/>
    <lineage>
        <taxon>Eukaryota</taxon>
        <taxon>Metazoa</taxon>
        <taxon>Ecdysozoa</taxon>
        <taxon>Arthropoda</taxon>
        <taxon>Crustacea</taxon>
        <taxon>Multicrustacea</taxon>
        <taxon>Malacostraca</taxon>
        <taxon>Eumalacostraca</taxon>
        <taxon>Eucarida</taxon>
        <taxon>Decapoda</taxon>
        <taxon>Pleocyemata</taxon>
        <taxon>Brachyura</taxon>
        <taxon>Eubrachyura</taxon>
        <taxon>Portunoidea</taxon>
        <taxon>Portunidae</taxon>
        <taxon>Portuninae</taxon>
        <taxon>Scylla</taxon>
    </lineage>
</organism>
<dbReference type="AlphaFoldDB" id="A0AAW0SYD0"/>
<dbReference type="EMBL" id="JARAKH010000043">
    <property type="protein sequence ID" value="KAK8379974.1"/>
    <property type="molecule type" value="Genomic_DNA"/>
</dbReference>
<sequence length="145" mass="15730">MRGQRGSARTAVARQQDPTSKSILPQSPSGQWPASPPVHSAPEPLGCQVCVQRRDSLRASSAQPQGSCRTGRGQEQCCNGGCDARQQQQQQQEQLGAAGDPRREDLHLTTAAKLEGVLWKFLQEFLAALLNSGNTMSYWVTVSLL</sequence>
<evidence type="ECO:0000256" key="1">
    <source>
        <dbReference type="SAM" id="MobiDB-lite"/>
    </source>
</evidence>
<keyword evidence="3" id="KW-1185">Reference proteome</keyword>
<name>A0AAW0SYD0_SCYPA</name>
<evidence type="ECO:0000313" key="3">
    <source>
        <dbReference type="Proteomes" id="UP001487740"/>
    </source>
</evidence>
<accession>A0AAW0SYD0</accession>
<gene>
    <name evidence="2" type="ORF">O3P69_019787</name>
</gene>
<evidence type="ECO:0000313" key="2">
    <source>
        <dbReference type="EMBL" id="KAK8379974.1"/>
    </source>
</evidence>
<feature type="compositionally biased region" description="Polar residues" evidence="1">
    <location>
        <begin position="16"/>
        <end position="32"/>
    </location>
</feature>
<protein>
    <submittedName>
        <fullName evidence="2">Uncharacterized protein</fullName>
    </submittedName>
</protein>